<dbReference type="Pfam" id="PF07859">
    <property type="entry name" value="Abhydrolase_3"/>
    <property type="match status" value="1"/>
</dbReference>
<reference evidence="4" key="1">
    <citation type="journal article" date="2019" name="Int. J. Syst. Evol. Microbiol.">
        <title>The Global Catalogue of Microorganisms (GCM) 10K type strain sequencing project: providing services to taxonomists for standard genome sequencing and annotation.</title>
        <authorList>
            <consortium name="The Broad Institute Genomics Platform"/>
            <consortium name="The Broad Institute Genome Sequencing Center for Infectious Disease"/>
            <person name="Wu L."/>
            <person name="Ma J."/>
        </authorList>
    </citation>
    <scope>NUCLEOTIDE SEQUENCE [LARGE SCALE GENOMIC DNA]</scope>
    <source>
        <strain evidence="4">JCM 17564</strain>
    </source>
</reference>
<evidence type="ECO:0000313" key="3">
    <source>
        <dbReference type="EMBL" id="GAA4043376.1"/>
    </source>
</evidence>
<name>A0ABP7UH91_9SPHN</name>
<dbReference type="SUPFAM" id="SSF53474">
    <property type="entry name" value="alpha/beta-Hydrolases"/>
    <property type="match status" value="1"/>
</dbReference>
<keyword evidence="4" id="KW-1185">Reference proteome</keyword>
<dbReference type="PANTHER" id="PTHR48081">
    <property type="entry name" value="AB HYDROLASE SUPERFAMILY PROTEIN C4A8.06C"/>
    <property type="match status" value="1"/>
</dbReference>
<evidence type="ECO:0000313" key="4">
    <source>
        <dbReference type="Proteomes" id="UP001424459"/>
    </source>
</evidence>
<dbReference type="EMBL" id="BAABBR010000001">
    <property type="protein sequence ID" value="GAA4043376.1"/>
    <property type="molecule type" value="Genomic_DNA"/>
</dbReference>
<comment type="caution">
    <text evidence="3">The sequence shown here is derived from an EMBL/GenBank/DDBJ whole genome shotgun (WGS) entry which is preliminary data.</text>
</comment>
<dbReference type="InterPro" id="IPR029058">
    <property type="entry name" value="AB_hydrolase_fold"/>
</dbReference>
<dbReference type="InterPro" id="IPR050300">
    <property type="entry name" value="GDXG_lipolytic_enzyme"/>
</dbReference>
<feature type="domain" description="Alpha/beta hydrolase fold-3" evidence="2">
    <location>
        <begin position="79"/>
        <end position="282"/>
    </location>
</feature>
<dbReference type="PANTHER" id="PTHR48081:SF8">
    <property type="entry name" value="ALPHA_BETA HYDROLASE FOLD-3 DOMAIN-CONTAINING PROTEIN-RELATED"/>
    <property type="match status" value="1"/>
</dbReference>
<evidence type="ECO:0000256" key="1">
    <source>
        <dbReference type="ARBA" id="ARBA00022801"/>
    </source>
</evidence>
<proteinExistence type="predicted"/>
<accession>A0ABP7UH91</accession>
<dbReference type="GO" id="GO:0016787">
    <property type="term" value="F:hydrolase activity"/>
    <property type="evidence" value="ECO:0007669"/>
    <property type="project" value="UniProtKB-KW"/>
</dbReference>
<organism evidence="3 4">
    <name type="scientific">Sphingomonas rosea</name>
    <dbReference type="NCBI Taxonomy" id="335605"/>
    <lineage>
        <taxon>Bacteria</taxon>
        <taxon>Pseudomonadati</taxon>
        <taxon>Pseudomonadota</taxon>
        <taxon>Alphaproteobacteria</taxon>
        <taxon>Sphingomonadales</taxon>
        <taxon>Sphingomonadaceae</taxon>
        <taxon>Sphingomonas</taxon>
    </lineage>
</organism>
<keyword evidence="1 3" id="KW-0378">Hydrolase</keyword>
<dbReference type="Gene3D" id="3.40.50.1820">
    <property type="entry name" value="alpha/beta hydrolase"/>
    <property type="match status" value="1"/>
</dbReference>
<dbReference type="InterPro" id="IPR013094">
    <property type="entry name" value="AB_hydrolase_3"/>
</dbReference>
<evidence type="ECO:0000259" key="2">
    <source>
        <dbReference type="Pfam" id="PF07859"/>
    </source>
</evidence>
<protein>
    <submittedName>
        <fullName evidence="3">Alpha/beta hydrolase</fullName>
    </submittedName>
</protein>
<sequence>MTTPFVRPDVAALLEVANRPGAKRAVDVGLEAARGMLHASRHLFDAETGPLAVKRDVAGGPCPMRLYDAREDRAPGPCLVFYHGGGFVLGDLDTHEPLCAEIARLMDLPVVSVDYALAPEHPFPAGVEDAIAAARWIAGSPGELGLGVTGLILAGDSAGGNFTIVTALALRDAPAAVPVLAQWPMYPAGNPTKHYPSLDAFGEGYLLSRASMGWFDLCYRPDSKDWRYDPLAKDQAGLPPTLVVTAGLDPIRDQGRAYAAACAAAGVETVYLECAGTIHGFLNLRKALPSAQTDLERCVMHLKLLIAR</sequence>
<dbReference type="Proteomes" id="UP001424459">
    <property type="component" value="Unassembled WGS sequence"/>
</dbReference>
<gene>
    <name evidence="3" type="ORF">GCM10022281_25750</name>
</gene>
<dbReference type="RefSeq" id="WP_344697504.1">
    <property type="nucleotide sequence ID" value="NZ_BAABBR010000001.1"/>
</dbReference>